<reference evidence="1" key="1">
    <citation type="journal article" date="2014" name="Front. Microbiol.">
        <title>High frequency of phylogenetically diverse reductive dehalogenase-homologous genes in deep subseafloor sedimentary metagenomes.</title>
        <authorList>
            <person name="Kawai M."/>
            <person name="Futagami T."/>
            <person name="Toyoda A."/>
            <person name="Takaki Y."/>
            <person name="Nishi S."/>
            <person name="Hori S."/>
            <person name="Arai W."/>
            <person name="Tsubouchi T."/>
            <person name="Morono Y."/>
            <person name="Uchiyama I."/>
            <person name="Ito T."/>
            <person name="Fujiyama A."/>
            <person name="Inagaki F."/>
            <person name="Takami H."/>
        </authorList>
    </citation>
    <scope>NUCLEOTIDE SEQUENCE</scope>
    <source>
        <strain evidence="1">Expedition CK06-06</strain>
    </source>
</reference>
<gene>
    <name evidence="1" type="ORF">S01H1_43074</name>
</gene>
<sequence>MDKINALSNVLIAMKDTFVKDKNEKDEIISMVIELIKVELKQM</sequence>
<dbReference type="EMBL" id="BARS01027416">
    <property type="protein sequence ID" value="GAG11675.1"/>
    <property type="molecule type" value="Genomic_DNA"/>
</dbReference>
<name>X0V0Q8_9ZZZZ</name>
<dbReference type="AlphaFoldDB" id="X0V0Q8"/>
<evidence type="ECO:0000313" key="1">
    <source>
        <dbReference type="EMBL" id="GAG11675.1"/>
    </source>
</evidence>
<protein>
    <submittedName>
        <fullName evidence="1">Uncharacterized protein</fullName>
    </submittedName>
</protein>
<comment type="caution">
    <text evidence="1">The sequence shown here is derived from an EMBL/GenBank/DDBJ whole genome shotgun (WGS) entry which is preliminary data.</text>
</comment>
<proteinExistence type="predicted"/>
<organism evidence="1">
    <name type="scientific">marine sediment metagenome</name>
    <dbReference type="NCBI Taxonomy" id="412755"/>
    <lineage>
        <taxon>unclassified sequences</taxon>
        <taxon>metagenomes</taxon>
        <taxon>ecological metagenomes</taxon>
    </lineage>
</organism>
<accession>X0V0Q8</accession>